<dbReference type="EMBL" id="JACAZF010000007">
    <property type="protein sequence ID" value="KAF7298800.1"/>
    <property type="molecule type" value="Genomic_DNA"/>
</dbReference>
<dbReference type="Proteomes" id="UP000636479">
    <property type="component" value="Unassembled WGS sequence"/>
</dbReference>
<proteinExistence type="predicted"/>
<name>A0A8H6SHB8_9AGAR</name>
<feature type="region of interest" description="Disordered" evidence="1">
    <location>
        <begin position="172"/>
        <end position="193"/>
    </location>
</feature>
<evidence type="ECO:0000313" key="3">
    <source>
        <dbReference type="Proteomes" id="UP000636479"/>
    </source>
</evidence>
<feature type="compositionally biased region" description="Polar residues" evidence="1">
    <location>
        <begin position="176"/>
        <end position="193"/>
    </location>
</feature>
<dbReference type="GeneID" id="59347462"/>
<organism evidence="2 3">
    <name type="scientific">Mycena indigotica</name>
    <dbReference type="NCBI Taxonomy" id="2126181"/>
    <lineage>
        <taxon>Eukaryota</taxon>
        <taxon>Fungi</taxon>
        <taxon>Dikarya</taxon>
        <taxon>Basidiomycota</taxon>
        <taxon>Agaricomycotina</taxon>
        <taxon>Agaricomycetes</taxon>
        <taxon>Agaricomycetidae</taxon>
        <taxon>Agaricales</taxon>
        <taxon>Marasmiineae</taxon>
        <taxon>Mycenaceae</taxon>
        <taxon>Mycena</taxon>
    </lineage>
</organism>
<dbReference type="OrthoDB" id="2872911at2759"/>
<dbReference type="RefSeq" id="XP_037218188.1">
    <property type="nucleotide sequence ID" value="XM_037364946.1"/>
</dbReference>
<dbReference type="AlphaFoldDB" id="A0A8H6SHB8"/>
<comment type="caution">
    <text evidence="2">The sequence shown here is derived from an EMBL/GenBank/DDBJ whole genome shotgun (WGS) entry which is preliminary data.</text>
</comment>
<evidence type="ECO:0000313" key="2">
    <source>
        <dbReference type="EMBL" id="KAF7298800.1"/>
    </source>
</evidence>
<keyword evidence="3" id="KW-1185">Reference proteome</keyword>
<sequence length="412" mass="46422">MVHIPPELINLIVAEIPSRSSLERCSLVASPFRQPCQQRLHRLLKVTTKTSGRGGRYMHWKDIAKHFRASPHLVSYVVQLMVEFEAEREVFSDTMKEVLGQLTSVREVCLIGTMSSFTKPFHSGGAPIILSWLSSRPRGATRRLVVEAFPNIPVSDMHLIYNAAPTLYLRTVGPPSHSQDTPSEAPTTPNSIVNFRAPKYPTSITTLLLPEFEGYIKGLKHISIEVDPKVYVLQAFYALLCLTKATIESIAYNEYMPDDWTEYEPTLEVKIGLPGPLPKLTHLLVRVEKDYKKGYFEPKWLIPLVLATIFPASKSPALTCVTVQVFLDLSRSKHCPGPLPTELMKTLDDTFTQHCNVTAVKWVICDPENAKKKDCEAIFQAFREALPKIVAKGLLTTEREILRKDPLLESRC</sequence>
<reference evidence="2" key="1">
    <citation type="submission" date="2020-05" db="EMBL/GenBank/DDBJ databases">
        <title>Mycena genomes resolve the evolution of fungal bioluminescence.</title>
        <authorList>
            <person name="Tsai I.J."/>
        </authorList>
    </citation>
    <scope>NUCLEOTIDE SEQUENCE</scope>
    <source>
        <strain evidence="2">171206Taipei</strain>
    </source>
</reference>
<accession>A0A8H6SHB8</accession>
<evidence type="ECO:0000256" key="1">
    <source>
        <dbReference type="SAM" id="MobiDB-lite"/>
    </source>
</evidence>
<evidence type="ECO:0008006" key="4">
    <source>
        <dbReference type="Google" id="ProtNLM"/>
    </source>
</evidence>
<gene>
    <name evidence="2" type="ORF">MIND_00827600</name>
</gene>
<protein>
    <recommendedName>
        <fullName evidence="4">F-box domain-containing protein</fullName>
    </recommendedName>
</protein>